<evidence type="ECO:0000313" key="1">
    <source>
        <dbReference type="EMBL" id="GFG32240.1"/>
    </source>
</evidence>
<comment type="caution">
    <text evidence="1">The sequence shown here is derived from an EMBL/GenBank/DDBJ whole genome shotgun (WGS) entry which is preliminary data.</text>
</comment>
<keyword evidence="2" id="KW-1185">Reference proteome</keyword>
<dbReference type="InterPro" id="IPR052709">
    <property type="entry name" value="Transposase-MT_Hybrid"/>
</dbReference>
<accession>A0A6L2PL96</accession>
<gene>
    <name evidence="1" type="ORF">Cfor_01290</name>
</gene>
<evidence type="ECO:0000313" key="2">
    <source>
        <dbReference type="Proteomes" id="UP000502823"/>
    </source>
</evidence>
<reference evidence="2" key="1">
    <citation type="submission" date="2020-01" db="EMBL/GenBank/DDBJ databases">
        <title>Draft genome sequence of the Termite Coptotermes fromosanus.</title>
        <authorList>
            <person name="Itakura S."/>
            <person name="Yosikawa Y."/>
            <person name="Umezawa K."/>
        </authorList>
    </citation>
    <scope>NUCLEOTIDE SEQUENCE [LARGE SCALE GENOMIC DNA]</scope>
</reference>
<dbReference type="InParanoid" id="A0A6L2PL96"/>
<dbReference type="EMBL" id="BLKM01004705">
    <property type="protein sequence ID" value="GFG32240.1"/>
    <property type="molecule type" value="Genomic_DNA"/>
</dbReference>
<protein>
    <submittedName>
        <fullName evidence="1">Uncharacterized protein</fullName>
    </submittedName>
</protein>
<sequence length="97" mass="10986">MTLADGRISAKKIADTLEIPRECVGFIIHDVLDMRKLSAKWVPKCLNADQKHDGVVASRAIPEHFRQNTAALLARLVTMDETWIPLYDPETKEQSKK</sequence>
<dbReference type="Proteomes" id="UP000502823">
    <property type="component" value="Unassembled WGS sequence"/>
</dbReference>
<dbReference type="PANTHER" id="PTHR46060">
    <property type="entry name" value="MARINER MOS1 TRANSPOSASE-LIKE PROTEIN"/>
    <property type="match status" value="1"/>
</dbReference>
<name>A0A6L2PL96_COPFO</name>
<dbReference type="AlphaFoldDB" id="A0A6L2PL96"/>
<dbReference type="PANTHER" id="PTHR46060:SF1">
    <property type="entry name" value="MARINER MOS1 TRANSPOSASE-LIKE PROTEIN"/>
    <property type="match status" value="1"/>
</dbReference>
<proteinExistence type="predicted"/>
<dbReference type="OrthoDB" id="8189655at2759"/>
<organism evidence="1 2">
    <name type="scientific">Coptotermes formosanus</name>
    <name type="common">Formosan subterranean termite</name>
    <dbReference type="NCBI Taxonomy" id="36987"/>
    <lineage>
        <taxon>Eukaryota</taxon>
        <taxon>Metazoa</taxon>
        <taxon>Ecdysozoa</taxon>
        <taxon>Arthropoda</taxon>
        <taxon>Hexapoda</taxon>
        <taxon>Insecta</taxon>
        <taxon>Pterygota</taxon>
        <taxon>Neoptera</taxon>
        <taxon>Polyneoptera</taxon>
        <taxon>Dictyoptera</taxon>
        <taxon>Blattodea</taxon>
        <taxon>Blattoidea</taxon>
        <taxon>Termitoidae</taxon>
        <taxon>Rhinotermitidae</taxon>
        <taxon>Coptotermes</taxon>
    </lineage>
</organism>
<feature type="non-terminal residue" evidence="1">
    <location>
        <position position="1"/>
    </location>
</feature>